<feature type="non-terminal residue" evidence="1">
    <location>
        <position position="167"/>
    </location>
</feature>
<proteinExistence type="predicted"/>
<dbReference type="EMBL" id="JAMZIH010000935">
    <property type="protein sequence ID" value="KAJ1678690.1"/>
    <property type="molecule type" value="Genomic_DNA"/>
</dbReference>
<keyword evidence="2" id="KW-1185">Reference proteome</keyword>
<dbReference type="Proteomes" id="UP001145114">
    <property type="component" value="Unassembled WGS sequence"/>
</dbReference>
<organism evidence="1 2">
    <name type="scientific">Spiromyces aspiralis</name>
    <dbReference type="NCBI Taxonomy" id="68401"/>
    <lineage>
        <taxon>Eukaryota</taxon>
        <taxon>Fungi</taxon>
        <taxon>Fungi incertae sedis</taxon>
        <taxon>Zoopagomycota</taxon>
        <taxon>Kickxellomycotina</taxon>
        <taxon>Kickxellomycetes</taxon>
        <taxon>Kickxellales</taxon>
        <taxon>Kickxellaceae</taxon>
        <taxon>Spiromyces</taxon>
    </lineage>
</organism>
<comment type="caution">
    <text evidence="1">The sequence shown here is derived from an EMBL/GenBank/DDBJ whole genome shotgun (WGS) entry which is preliminary data.</text>
</comment>
<reference evidence="1" key="1">
    <citation type="submission" date="2022-06" db="EMBL/GenBank/DDBJ databases">
        <title>Phylogenomic reconstructions and comparative analyses of Kickxellomycotina fungi.</title>
        <authorList>
            <person name="Reynolds N.K."/>
            <person name="Stajich J.E."/>
            <person name="Barry K."/>
            <person name="Grigoriev I.V."/>
            <person name="Crous P."/>
            <person name="Smith M.E."/>
        </authorList>
    </citation>
    <scope>NUCLEOTIDE SEQUENCE</scope>
    <source>
        <strain evidence="1">RSA 2271</strain>
    </source>
</reference>
<gene>
    <name evidence="1" type="ORF">EV182_003538</name>
</gene>
<accession>A0ACC1HRP5</accession>
<evidence type="ECO:0000313" key="1">
    <source>
        <dbReference type="EMBL" id="KAJ1678690.1"/>
    </source>
</evidence>
<evidence type="ECO:0000313" key="2">
    <source>
        <dbReference type="Proteomes" id="UP001145114"/>
    </source>
</evidence>
<name>A0ACC1HRP5_9FUNG</name>
<sequence>MPFSMRQHQAPGEVGLALLEAKRAAFWSTLLSLGFDPNSACTGIYAGVELGPDVFTKSIYHVKAAELFLHFLLSLLDPQRARQTFLDCWPVCEPRQSRDFRTASFKWLDQERKQTLEDKTGRWPIAVPIRRSYFDECRGERFENVMWALVVFVAEHLLVKDLKSFAS</sequence>
<protein>
    <submittedName>
        <fullName evidence="1">Uncharacterized protein</fullName>
    </submittedName>
</protein>